<feature type="transmembrane region" description="Helical" evidence="1">
    <location>
        <begin position="95"/>
        <end position="117"/>
    </location>
</feature>
<feature type="transmembrane region" description="Helical" evidence="1">
    <location>
        <begin position="29"/>
        <end position="44"/>
    </location>
</feature>
<feature type="transmembrane region" description="Helical" evidence="1">
    <location>
        <begin position="71"/>
        <end position="88"/>
    </location>
</feature>
<feature type="transmembrane region" description="Helical" evidence="1">
    <location>
        <begin position="123"/>
        <end position="145"/>
    </location>
</feature>
<sequence>MPIKIESGYLILAILFFVAQQIVASHEPYFLWVWLVLLIIYLMQKWAIFLGLAVYSLGVLLISWILPVNWFFHLVSIGLSFVLYLFLISPLRPALLILCSFLLYSGLTGVFSEFLFLSLPGNIIWWEIVVVFIATVTLTYASLKLAWDNRSTSQISAEGNTLKKKLLPESLIIGVVMSELILVVSFLPFNFISQGATLSVAYLFLYSIFANEMAEKLSKKIIIKSIVVAVVAIIVIFASISWHL</sequence>
<reference evidence="3" key="1">
    <citation type="submission" date="2017-09" db="EMBL/GenBank/DDBJ databases">
        <title>Depth-based differentiation of microbial function through sediment-hosted aquifers and enrichment of novel symbionts in the deep terrestrial subsurface.</title>
        <authorList>
            <person name="Probst A.J."/>
            <person name="Ladd B."/>
            <person name="Jarett J.K."/>
            <person name="Geller-Mcgrath D.E."/>
            <person name="Sieber C.M.K."/>
            <person name="Emerson J.B."/>
            <person name="Anantharaman K."/>
            <person name="Thomas B.C."/>
            <person name="Malmstrom R."/>
            <person name="Stieglmeier M."/>
            <person name="Klingl A."/>
            <person name="Woyke T."/>
            <person name="Ryan C.M."/>
            <person name="Banfield J.F."/>
        </authorList>
    </citation>
    <scope>NUCLEOTIDE SEQUENCE [LARGE SCALE GENOMIC DNA]</scope>
</reference>
<keyword evidence="1" id="KW-0472">Membrane</keyword>
<gene>
    <name evidence="2" type="ORF">COU81_02125</name>
</gene>
<dbReference type="AlphaFoldDB" id="A0A2M8KE51"/>
<feature type="transmembrane region" description="Helical" evidence="1">
    <location>
        <begin position="7"/>
        <end position="23"/>
    </location>
</feature>
<proteinExistence type="predicted"/>
<dbReference type="Proteomes" id="UP000231450">
    <property type="component" value="Unassembled WGS sequence"/>
</dbReference>
<name>A0A2M8KE51_9BACT</name>
<feature type="transmembrane region" description="Helical" evidence="1">
    <location>
        <begin position="166"/>
        <end position="185"/>
    </location>
</feature>
<protein>
    <submittedName>
        <fullName evidence="2">Uncharacterized protein</fullName>
    </submittedName>
</protein>
<comment type="caution">
    <text evidence="2">The sequence shown here is derived from an EMBL/GenBank/DDBJ whole genome shotgun (WGS) entry which is preliminary data.</text>
</comment>
<organism evidence="2 3">
    <name type="scientific">Candidatus Portnoybacteria bacterium CG10_big_fil_rev_8_21_14_0_10_36_7</name>
    <dbReference type="NCBI Taxonomy" id="1974812"/>
    <lineage>
        <taxon>Bacteria</taxon>
        <taxon>Candidatus Portnoyibacteriota</taxon>
    </lineage>
</organism>
<evidence type="ECO:0000313" key="3">
    <source>
        <dbReference type="Proteomes" id="UP000231450"/>
    </source>
</evidence>
<feature type="transmembrane region" description="Helical" evidence="1">
    <location>
        <begin position="221"/>
        <end position="242"/>
    </location>
</feature>
<keyword evidence="1" id="KW-0812">Transmembrane</keyword>
<keyword evidence="1" id="KW-1133">Transmembrane helix</keyword>
<dbReference type="EMBL" id="PFDW01000046">
    <property type="protein sequence ID" value="PJE58184.1"/>
    <property type="molecule type" value="Genomic_DNA"/>
</dbReference>
<feature type="transmembrane region" description="Helical" evidence="1">
    <location>
        <begin position="49"/>
        <end position="65"/>
    </location>
</feature>
<feature type="transmembrane region" description="Helical" evidence="1">
    <location>
        <begin position="191"/>
        <end position="209"/>
    </location>
</feature>
<evidence type="ECO:0000256" key="1">
    <source>
        <dbReference type="SAM" id="Phobius"/>
    </source>
</evidence>
<evidence type="ECO:0000313" key="2">
    <source>
        <dbReference type="EMBL" id="PJE58184.1"/>
    </source>
</evidence>
<accession>A0A2M8KE51</accession>